<evidence type="ECO:0000313" key="6">
    <source>
        <dbReference type="EMBL" id="REH41052.1"/>
    </source>
</evidence>
<dbReference type="RefSeq" id="WP_342775672.1">
    <property type="nucleotide sequence ID" value="NZ_CP144375.1"/>
</dbReference>
<name>A0A3E0HAL8_9PSEU</name>
<dbReference type="EMBL" id="QUNO01000012">
    <property type="protein sequence ID" value="REH41052.1"/>
    <property type="molecule type" value="Genomic_DNA"/>
</dbReference>
<feature type="domain" description="Erythromycin biosynthesis protein CIII-like C-terminal" evidence="4">
    <location>
        <begin position="230"/>
        <end position="372"/>
    </location>
</feature>
<keyword evidence="3 6" id="KW-0808">Transferase</keyword>
<evidence type="ECO:0000259" key="5">
    <source>
        <dbReference type="Pfam" id="PF21036"/>
    </source>
</evidence>
<reference evidence="6 7" key="1">
    <citation type="submission" date="2018-08" db="EMBL/GenBank/DDBJ databases">
        <title>Genomic Encyclopedia of Archaeal and Bacterial Type Strains, Phase II (KMG-II): from individual species to whole genera.</title>
        <authorList>
            <person name="Goeker M."/>
        </authorList>
    </citation>
    <scope>NUCLEOTIDE SEQUENCE [LARGE SCALE GENOMIC DNA]</scope>
    <source>
        <strain evidence="6 7">DSM 45791</strain>
    </source>
</reference>
<dbReference type="PANTHER" id="PTHR48050">
    <property type="entry name" value="STEROL 3-BETA-GLUCOSYLTRANSFERASE"/>
    <property type="match status" value="1"/>
</dbReference>
<keyword evidence="7" id="KW-1185">Reference proteome</keyword>
<evidence type="ECO:0000313" key="7">
    <source>
        <dbReference type="Proteomes" id="UP000256269"/>
    </source>
</evidence>
<dbReference type="InterPro" id="IPR002213">
    <property type="entry name" value="UDP_glucos_trans"/>
</dbReference>
<comment type="caution">
    <text evidence="6">The sequence shown here is derived from an EMBL/GenBank/DDBJ whole genome shotgun (WGS) entry which is preliminary data.</text>
</comment>
<evidence type="ECO:0000256" key="1">
    <source>
        <dbReference type="ARBA" id="ARBA00006962"/>
    </source>
</evidence>
<dbReference type="PANTHER" id="PTHR48050:SF13">
    <property type="entry name" value="STEROL 3-BETA-GLUCOSYLTRANSFERASE UGT80A2"/>
    <property type="match status" value="1"/>
</dbReference>
<gene>
    <name evidence="6" type="ORF">BCF44_112134</name>
</gene>
<evidence type="ECO:0000256" key="3">
    <source>
        <dbReference type="ARBA" id="ARBA00022679"/>
    </source>
</evidence>
<dbReference type="AlphaFoldDB" id="A0A3E0HAL8"/>
<proteinExistence type="inferred from homology"/>
<dbReference type="GO" id="GO:0008194">
    <property type="term" value="F:UDP-glycosyltransferase activity"/>
    <property type="evidence" value="ECO:0007669"/>
    <property type="project" value="InterPro"/>
</dbReference>
<dbReference type="InterPro" id="IPR048284">
    <property type="entry name" value="EryCIII-like_N"/>
</dbReference>
<dbReference type="Pfam" id="PF06722">
    <property type="entry name" value="EryCIII-like_C"/>
    <property type="match status" value="1"/>
</dbReference>
<protein>
    <submittedName>
        <fullName evidence="6">L-noviosyl transferase</fullName>
    </submittedName>
</protein>
<keyword evidence="2" id="KW-0328">Glycosyltransferase</keyword>
<dbReference type="Proteomes" id="UP000256269">
    <property type="component" value="Unassembled WGS sequence"/>
</dbReference>
<dbReference type="InterPro" id="IPR010610">
    <property type="entry name" value="EryCIII-like_C"/>
</dbReference>
<dbReference type="GO" id="GO:0017000">
    <property type="term" value="P:antibiotic biosynthetic process"/>
    <property type="evidence" value="ECO:0007669"/>
    <property type="project" value="UniProtKB-ARBA"/>
</dbReference>
<dbReference type="Gene3D" id="3.40.50.2000">
    <property type="entry name" value="Glycogen Phosphorylase B"/>
    <property type="match status" value="2"/>
</dbReference>
<evidence type="ECO:0000256" key="2">
    <source>
        <dbReference type="ARBA" id="ARBA00022676"/>
    </source>
</evidence>
<evidence type="ECO:0000259" key="4">
    <source>
        <dbReference type="Pfam" id="PF06722"/>
    </source>
</evidence>
<dbReference type="CDD" id="cd03784">
    <property type="entry name" value="GT1_Gtf-like"/>
    <property type="match status" value="1"/>
</dbReference>
<sequence length="380" mass="39808">MKVLVTACPTYGHFFPLVPLCWALRNGGHDVLVALPGRFADVAAAAGLPAVRLGPDCPVRDFVPTDHAVQDNSTAALIDHVVAYYLPLAERLAGRTVELASQWRADVVLHTPWEHAGPLAAAVVGIPTVMQTWGVALPPELPGATAAALAGLHHRWGLDGVGEPTWTVDVCPPSLQYPGEPPAALPMTYVPYNGSGPVPSWLLEQSDRPRICVTLGSIPIPGDHASVLDVVLDGLSDVAADVVLVTGGNLAPLDDLPPHIRAVTGLPLSHALPTCDVIVHHGGSGTTMTSTAFGLPQLALPQMCDQYRHAERLAAAGGGIQYLPGQVDAETVRGAVTALLADGSHRAAARALRAEIRHRPSPDLVADSLHDLVCLAEVRS</sequence>
<dbReference type="Pfam" id="PF21036">
    <property type="entry name" value="EryCIII-like_N"/>
    <property type="match status" value="1"/>
</dbReference>
<comment type="similarity">
    <text evidence="1">Belongs to the glycosyltransferase 28 family.</text>
</comment>
<accession>A0A3E0HAL8</accession>
<dbReference type="InterPro" id="IPR050426">
    <property type="entry name" value="Glycosyltransferase_28"/>
</dbReference>
<dbReference type="SUPFAM" id="SSF53756">
    <property type="entry name" value="UDP-Glycosyltransferase/glycogen phosphorylase"/>
    <property type="match status" value="1"/>
</dbReference>
<dbReference type="FunFam" id="3.40.50.2000:FF:000072">
    <property type="entry name" value="Glycosyl transferase"/>
    <property type="match status" value="1"/>
</dbReference>
<organism evidence="6 7">
    <name type="scientific">Kutzneria buriramensis</name>
    <dbReference type="NCBI Taxonomy" id="1045776"/>
    <lineage>
        <taxon>Bacteria</taxon>
        <taxon>Bacillati</taxon>
        <taxon>Actinomycetota</taxon>
        <taxon>Actinomycetes</taxon>
        <taxon>Pseudonocardiales</taxon>
        <taxon>Pseudonocardiaceae</taxon>
        <taxon>Kutzneria</taxon>
    </lineage>
</organism>
<dbReference type="GO" id="GO:0016758">
    <property type="term" value="F:hexosyltransferase activity"/>
    <property type="evidence" value="ECO:0007669"/>
    <property type="project" value="UniProtKB-ARBA"/>
</dbReference>
<feature type="domain" description="Erythromycin biosynthesis protein CIII-like N-terminal" evidence="5">
    <location>
        <begin position="22"/>
        <end position="216"/>
    </location>
</feature>